<dbReference type="GO" id="GO:0006508">
    <property type="term" value="P:proteolysis"/>
    <property type="evidence" value="ECO:0007669"/>
    <property type="project" value="UniProtKB-KW"/>
</dbReference>
<organism evidence="5 6">
    <name type="scientific">Phreatobacter cathodiphilus</name>
    <dbReference type="NCBI Taxonomy" id="1868589"/>
    <lineage>
        <taxon>Bacteria</taxon>
        <taxon>Pseudomonadati</taxon>
        <taxon>Pseudomonadota</taxon>
        <taxon>Alphaproteobacteria</taxon>
        <taxon>Hyphomicrobiales</taxon>
        <taxon>Phreatobacteraceae</taxon>
        <taxon>Phreatobacter</taxon>
    </lineage>
</organism>
<evidence type="ECO:0000256" key="2">
    <source>
        <dbReference type="ARBA" id="ARBA00022670"/>
    </source>
</evidence>
<dbReference type="InterPro" id="IPR043504">
    <property type="entry name" value="Peptidase_S1_PA_chymotrypsin"/>
</dbReference>
<gene>
    <name evidence="5" type="ORF">C6569_01080</name>
</gene>
<comment type="similarity">
    <text evidence="1">Belongs to the peptidase S1C family.</text>
</comment>
<dbReference type="Gene3D" id="2.40.10.10">
    <property type="entry name" value="Trypsin-like serine proteases"/>
    <property type="match status" value="2"/>
</dbReference>
<dbReference type="PANTHER" id="PTHR43343">
    <property type="entry name" value="PEPTIDASE S12"/>
    <property type="match status" value="1"/>
</dbReference>
<accession>A0A2S0N6K0</accession>
<dbReference type="EMBL" id="CP027668">
    <property type="protein sequence ID" value="AVO43778.1"/>
    <property type="molecule type" value="Genomic_DNA"/>
</dbReference>
<dbReference type="SUPFAM" id="SSF50494">
    <property type="entry name" value="Trypsin-like serine proteases"/>
    <property type="match status" value="1"/>
</dbReference>
<protein>
    <recommendedName>
        <fullName evidence="7">Serine protease</fullName>
    </recommendedName>
</protein>
<proteinExistence type="inferred from homology"/>
<evidence type="ECO:0000313" key="6">
    <source>
        <dbReference type="Proteomes" id="UP000237889"/>
    </source>
</evidence>
<name>A0A2S0N6K0_9HYPH</name>
<dbReference type="OrthoDB" id="464386at2"/>
<dbReference type="PANTHER" id="PTHR43343:SF3">
    <property type="entry name" value="PROTEASE DO-LIKE 8, CHLOROPLASTIC"/>
    <property type="match status" value="1"/>
</dbReference>
<sequence length="782" mass="84795">MLLRGLACHDKAMPARKLAETAPGYRLLTACLRGLRDLKGKPSMSLLNRHPAPLALAAACLMMLQSGDAEAQRRRQQAPASTEVTVQNRAGATLQYLFVTPVGEVSWGEDRLGNDTVARNRSHTFTLEGDQCRHDLRAIYESGREETRFGLDLCARPEVALNGRTQTSNTDLQRQGPVALYIVRNRSGATLQVLKLVAPGGNESEDVLGATVLETGQTFTGRFRRGGGCTYDVVATFDGAGDRTLTGRNLCTNREVVFGPEAEGQPQARRDGGRERPAEPAGEPLAFVVQNRGAIPIQYLYVRPRGTSAWGEDRLGSDTIAARGSFQVSMPRRGCEYDVKVRFDNDREEVRNAVNLCESPEFVVTGPALATGRGDRKQRPTARAAQPSISQIVIVNEGERPIESLFISSSKVSSWGDDMLNPEVRIQPGARFTARVERDDQCNYDLRIVYQGGREERRMRQNLCQRQEIAFGGANAFRIDGGGPENGRRVVFTNNGRGDVREVYLTPVTDTHWGDDRLGSELMPRRFRLELRLPTEGGCRWDLKVVFEGGQSMEKRDQDLCATPEMAIGRAGRPGQVASTGTGFYINENGHILTNHHVIDGCATVAISRPGGQRVPLRLIGADEGADLAVLVQENTTSQPLRLRNGAGVNVRGGERVVLVGYPARSQLGGVNVTEGIVSGLRGALGDQSRFQYTAPTQPGNSGGPVLDASGLVVGVVVSQIDKISGERTAQNINFGIKLDLVRSFLAANSVTPTEGEAGASLPTSDILQNSDQSVVPLDCLE</sequence>
<evidence type="ECO:0000256" key="4">
    <source>
        <dbReference type="SAM" id="MobiDB-lite"/>
    </source>
</evidence>
<dbReference type="InterPro" id="IPR051201">
    <property type="entry name" value="Chloro_Bact_Ser_Proteases"/>
</dbReference>
<dbReference type="PRINTS" id="PR00834">
    <property type="entry name" value="PROTEASES2C"/>
</dbReference>
<feature type="compositionally biased region" description="Basic and acidic residues" evidence="4">
    <location>
        <begin position="268"/>
        <end position="278"/>
    </location>
</feature>
<feature type="region of interest" description="Disordered" evidence="4">
    <location>
        <begin position="258"/>
        <end position="283"/>
    </location>
</feature>
<dbReference type="Proteomes" id="UP000237889">
    <property type="component" value="Chromosome"/>
</dbReference>
<dbReference type="KEGG" id="phr:C6569_01080"/>
<dbReference type="InterPro" id="IPR001940">
    <property type="entry name" value="Peptidase_S1C"/>
</dbReference>
<reference evidence="5 6" key="1">
    <citation type="submission" date="2018-03" db="EMBL/GenBank/DDBJ databases">
        <title>Genome sequencing of Phreatobacter sp.</title>
        <authorList>
            <person name="Kim S.-J."/>
            <person name="Heo J."/>
            <person name="Kwon S.-W."/>
        </authorList>
    </citation>
    <scope>NUCLEOTIDE SEQUENCE [LARGE SCALE GENOMIC DNA]</scope>
    <source>
        <strain evidence="5 6">S-12</strain>
    </source>
</reference>
<evidence type="ECO:0000256" key="1">
    <source>
        <dbReference type="ARBA" id="ARBA00010541"/>
    </source>
</evidence>
<keyword evidence="3" id="KW-0378">Hydrolase</keyword>
<dbReference type="InterPro" id="IPR009003">
    <property type="entry name" value="Peptidase_S1_PA"/>
</dbReference>
<evidence type="ECO:0008006" key="7">
    <source>
        <dbReference type="Google" id="ProtNLM"/>
    </source>
</evidence>
<dbReference type="AlphaFoldDB" id="A0A2S0N6K0"/>
<evidence type="ECO:0000313" key="5">
    <source>
        <dbReference type="EMBL" id="AVO43778.1"/>
    </source>
</evidence>
<dbReference type="Pfam" id="PF13365">
    <property type="entry name" value="Trypsin_2"/>
    <property type="match status" value="1"/>
</dbReference>
<dbReference type="GO" id="GO:0004252">
    <property type="term" value="F:serine-type endopeptidase activity"/>
    <property type="evidence" value="ECO:0007669"/>
    <property type="project" value="InterPro"/>
</dbReference>
<keyword evidence="6" id="KW-1185">Reference proteome</keyword>
<evidence type="ECO:0000256" key="3">
    <source>
        <dbReference type="ARBA" id="ARBA00022801"/>
    </source>
</evidence>
<keyword evidence="2" id="KW-0645">Protease</keyword>